<reference evidence="17" key="1">
    <citation type="submission" date="2020-04" db="EMBL/GenBank/DDBJ databases">
        <title>Analysis of mating type loci in Filobasidium floriforme.</title>
        <authorList>
            <person name="Nowrousian M."/>
        </authorList>
    </citation>
    <scope>NUCLEOTIDE SEQUENCE</scope>
    <source>
        <strain evidence="17">CBS 6242</strain>
    </source>
</reference>
<keyword evidence="9" id="KW-0007">Acetylation</keyword>
<dbReference type="InterPro" id="IPR040706">
    <property type="entry name" value="Zf-MYST"/>
</dbReference>
<dbReference type="InterPro" id="IPR013083">
    <property type="entry name" value="Znf_RING/FYVE/PHD"/>
</dbReference>
<dbReference type="EMBL" id="JABELV010000022">
    <property type="protein sequence ID" value="KAG7563025.1"/>
    <property type="molecule type" value="Genomic_DNA"/>
</dbReference>
<feature type="compositionally biased region" description="Polar residues" evidence="14">
    <location>
        <begin position="245"/>
        <end position="254"/>
    </location>
</feature>
<dbReference type="PROSITE" id="PS01359">
    <property type="entry name" value="ZF_PHD_1"/>
    <property type="match status" value="1"/>
</dbReference>
<evidence type="ECO:0000259" key="16">
    <source>
        <dbReference type="PROSITE" id="PS51726"/>
    </source>
</evidence>
<dbReference type="Proteomes" id="UP000812966">
    <property type="component" value="Unassembled WGS sequence"/>
</dbReference>
<dbReference type="GO" id="GO:0006357">
    <property type="term" value="P:regulation of transcription by RNA polymerase II"/>
    <property type="evidence" value="ECO:0007669"/>
    <property type="project" value="TreeGrafter"/>
</dbReference>
<dbReference type="PANTHER" id="PTHR10615">
    <property type="entry name" value="HISTONE ACETYLTRANSFERASE"/>
    <property type="match status" value="1"/>
</dbReference>
<dbReference type="InterPro" id="IPR050603">
    <property type="entry name" value="MYST_HAT"/>
</dbReference>
<feature type="compositionally biased region" description="Low complexity" evidence="14">
    <location>
        <begin position="721"/>
        <end position="730"/>
    </location>
</feature>
<evidence type="ECO:0000256" key="4">
    <source>
        <dbReference type="ARBA" id="ARBA00022679"/>
    </source>
</evidence>
<feature type="region of interest" description="Disordered" evidence="14">
    <location>
        <begin position="1"/>
        <end position="28"/>
    </location>
</feature>
<comment type="catalytic activity">
    <reaction evidence="13">
        <text>L-lysyl-[protein] + acetyl-CoA = N(6)-acetyl-L-lysyl-[protein] + CoA + H(+)</text>
        <dbReference type="Rhea" id="RHEA:45948"/>
        <dbReference type="Rhea" id="RHEA-COMP:9752"/>
        <dbReference type="Rhea" id="RHEA-COMP:10731"/>
        <dbReference type="ChEBI" id="CHEBI:15378"/>
        <dbReference type="ChEBI" id="CHEBI:29969"/>
        <dbReference type="ChEBI" id="CHEBI:57287"/>
        <dbReference type="ChEBI" id="CHEBI:57288"/>
        <dbReference type="ChEBI" id="CHEBI:61930"/>
        <dbReference type="EC" id="2.3.1.48"/>
    </reaction>
</comment>
<organism evidence="17 18">
    <name type="scientific">Filobasidium floriforme</name>
    <dbReference type="NCBI Taxonomy" id="5210"/>
    <lineage>
        <taxon>Eukaryota</taxon>
        <taxon>Fungi</taxon>
        <taxon>Dikarya</taxon>
        <taxon>Basidiomycota</taxon>
        <taxon>Agaricomycotina</taxon>
        <taxon>Tremellomycetes</taxon>
        <taxon>Filobasidiales</taxon>
        <taxon>Filobasidiaceae</taxon>
        <taxon>Filobasidium</taxon>
    </lineage>
</organism>
<gene>
    <name evidence="17" type="ORF">FFLO_01583</name>
</gene>
<dbReference type="InterPro" id="IPR011011">
    <property type="entry name" value="Znf_FYVE_PHD"/>
</dbReference>
<feature type="compositionally biased region" description="Acidic residues" evidence="14">
    <location>
        <begin position="271"/>
        <end position="282"/>
    </location>
</feature>
<dbReference type="Gene3D" id="3.40.630.30">
    <property type="match status" value="1"/>
</dbReference>
<feature type="compositionally biased region" description="Basic and acidic residues" evidence="14">
    <location>
        <begin position="258"/>
        <end position="270"/>
    </location>
</feature>
<dbReference type="InterPro" id="IPR036388">
    <property type="entry name" value="WH-like_DNA-bd_sf"/>
</dbReference>
<evidence type="ECO:0000256" key="12">
    <source>
        <dbReference type="PROSITE-ProRule" id="PRU00146"/>
    </source>
</evidence>
<evidence type="ECO:0000256" key="8">
    <source>
        <dbReference type="ARBA" id="ARBA00022853"/>
    </source>
</evidence>
<evidence type="ECO:0000256" key="1">
    <source>
        <dbReference type="ARBA" id="ARBA00004123"/>
    </source>
</evidence>
<keyword evidence="7" id="KW-0862">Zinc</keyword>
<keyword evidence="4" id="KW-0808">Transferase</keyword>
<proteinExistence type="inferred from homology"/>
<keyword evidence="10 13" id="KW-0539">Nucleus</keyword>
<keyword evidence="8" id="KW-0156">Chromatin regulator</keyword>
<dbReference type="SMART" id="SM00249">
    <property type="entry name" value="PHD"/>
    <property type="match status" value="2"/>
</dbReference>
<sequence>MDARPSSKASHSQTGGRIKHSKNKSVNKGARQVPCTMCGEVDLVKGNGKMDVMLSCSNCSNTVGHATCLGFGDVLARNALSYAWQCNDCKQCETCQSQEDEVHMLICDVCDRGYHGRCLIPPLTVAPKDDWICPRCKSVPADPPATDSMEAAEARPSQSKQIASQSHSKREIKRKTINHQIEKPNVVKIKLPSMAIISKSMAQRVPKKRRKSQEQGSPPGDEIQEEEEPPIPFGGIITGRDADTTKTQIGSTDVQLYEETRRAAEIRLGGDDEVDDGYDGETETPGPSDAGSVYGTASPIPETPQAQGGSRALRDRLLPSVAPSPRPASRAMESPFSGPPSTPARRIVAEKISVIRFGIYDIDTWYSAPYPEEYSRVPDGRLWLCEYCLKYMKSGFIAERHQMKCRARCPPGDEIYRDGSVSVFEVDGRKNKIYCQNLCLIAKMFLDHKTLYYDVEPFLFYVMTEVDEEGARFVGYFSKEKRSPHFNVSCIMTLPVRQRKGWGNLLIDFSYLLSKKEGRTGSPEKPLSGLGALSYRNYWKLAVFRYLDTVAEPITFEAISKATSMTSEDVLSTLVANDMITIRDEPAVLMAKKKRAQQQHREQGGVARQAVSRTQQTGGSGPSVMPDDYTIHIHHPSIREYLSRQANKGYLQLRPERLKYTPFLVQRLTLTKSGMIESHTVAKAQAIEVQGESPDLEGAGGLEIKEPFPPAEVPHHDSAMEESQASEAAATSTHQKNGIRSSDQFAVGSATPAPASSALDPALFPSAPSSINGNGLASAQAIETWLPRTPSRTGRKDFLSPSGVNDMGNGSPSRRSLRSRIAESSTPVQPFQSDYTPRSTRSGSRADIV</sequence>
<dbReference type="GO" id="GO:0004402">
    <property type="term" value="F:histone acetyltransferase activity"/>
    <property type="evidence" value="ECO:0007669"/>
    <property type="project" value="InterPro"/>
</dbReference>
<keyword evidence="5" id="KW-0479">Metal-binding</keyword>
<dbReference type="GO" id="GO:0008270">
    <property type="term" value="F:zinc ion binding"/>
    <property type="evidence" value="ECO:0007669"/>
    <property type="project" value="UniProtKB-KW"/>
</dbReference>
<dbReference type="EC" id="2.3.1.48" evidence="3 13"/>
<dbReference type="Pfam" id="PF17772">
    <property type="entry name" value="zf-MYST"/>
    <property type="match status" value="1"/>
</dbReference>
<dbReference type="Gene3D" id="3.30.40.10">
    <property type="entry name" value="Zinc/RING finger domain, C3HC4 (zinc finger)"/>
    <property type="match status" value="1"/>
</dbReference>
<dbReference type="Pfam" id="PF00628">
    <property type="entry name" value="PHD"/>
    <property type="match status" value="1"/>
</dbReference>
<dbReference type="PROSITE" id="PS51726">
    <property type="entry name" value="MYST_HAT"/>
    <property type="match status" value="1"/>
</dbReference>
<dbReference type="InterPro" id="IPR016181">
    <property type="entry name" value="Acyl_CoA_acyltransferase"/>
</dbReference>
<feature type="region of interest" description="Disordered" evidence="14">
    <location>
        <begin position="200"/>
        <end position="343"/>
    </location>
</feature>
<dbReference type="InterPro" id="IPR019787">
    <property type="entry name" value="Znf_PHD-finger"/>
</dbReference>
<dbReference type="InterPro" id="IPR002717">
    <property type="entry name" value="HAT_MYST-type"/>
</dbReference>
<evidence type="ECO:0000256" key="5">
    <source>
        <dbReference type="ARBA" id="ARBA00022723"/>
    </source>
</evidence>
<feature type="compositionally biased region" description="Polar residues" evidence="14">
    <location>
        <begin position="822"/>
        <end position="843"/>
    </location>
</feature>
<feature type="active site" description="Proton donor/acceptor" evidence="11">
    <location>
        <position position="524"/>
    </location>
</feature>
<comment type="similarity">
    <text evidence="2 13">Belongs to the MYST (SAS/MOZ) family.</text>
</comment>
<dbReference type="Gene3D" id="3.30.60.60">
    <property type="entry name" value="N-acetyl transferase-like"/>
    <property type="match status" value="1"/>
</dbReference>
<dbReference type="Pfam" id="PF01853">
    <property type="entry name" value="MOZ_SAS"/>
    <property type="match status" value="1"/>
</dbReference>
<feature type="region of interest" description="Disordered" evidence="14">
    <location>
        <begin position="785"/>
        <end position="849"/>
    </location>
</feature>
<feature type="domain" description="PHD-type" evidence="15">
    <location>
        <begin position="89"/>
        <end position="139"/>
    </location>
</feature>
<comment type="subcellular location">
    <subcellularLocation>
        <location evidence="1 13">Nucleus</location>
    </subcellularLocation>
</comment>
<dbReference type="GO" id="GO:0005634">
    <property type="term" value="C:nucleus"/>
    <property type="evidence" value="ECO:0007669"/>
    <property type="project" value="UniProtKB-SubCell"/>
</dbReference>
<dbReference type="AlphaFoldDB" id="A0A8K0JPE4"/>
<evidence type="ECO:0000256" key="6">
    <source>
        <dbReference type="ARBA" id="ARBA00022771"/>
    </source>
</evidence>
<dbReference type="PROSITE" id="PS50016">
    <property type="entry name" value="ZF_PHD_2"/>
    <property type="match status" value="1"/>
</dbReference>
<dbReference type="PANTHER" id="PTHR10615:SF161">
    <property type="entry name" value="HISTONE ACETYLTRANSFERASE KAT7"/>
    <property type="match status" value="1"/>
</dbReference>
<feature type="region of interest" description="Disordered" evidence="14">
    <location>
        <begin position="694"/>
        <end position="737"/>
    </location>
</feature>
<dbReference type="InterPro" id="IPR001965">
    <property type="entry name" value="Znf_PHD"/>
</dbReference>
<dbReference type="SUPFAM" id="SSF55729">
    <property type="entry name" value="Acyl-CoA N-acyltransferases (Nat)"/>
    <property type="match status" value="1"/>
</dbReference>
<dbReference type="Gene3D" id="1.10.10.10">
    <property type="entry name" value="Winged helix-like DNA-binding domain superfamily/Winged helix DNA-binding domain"/>
    <property type="match status" value="1"/>
</dbReference>
<feature type="compositionally biased region" description="Low complexity" evidence="14">
    <location>
        <begin position="318"/>
        <end position="331"/>
    </location>
</feature>
<keyword evidence="18" id="KW-1185">Reference proteome</keyword>
<feature type="domain" description="MYST-type HAT" evidence="16">
    <location>
        <begin position="347"/>
        <end position="662"/>
    </location>
</feature>
<evidence type="ECO:0000313" key="17">
    <source>
        <dbReference type="EMBL" id="KAG7563025.1"/>
    </source>
</evidence>
<evidence type="ECO:0000256" key="10">
    <source>
        <dbReference type="ARBA" id="ARBA00023242"/>
    </source>
</evidence>
<feature type="region of interest" description="Disordered" evidence="14">
    <location>
        <begin position="600"/>
        <end position="625"/>
    </location>
</feature>
<accession>A0A8K0JPE4</accession>
<evidence type="ECO:0000256" key="2">
    <source>
        <dbReference type="ARBA" id="ARBA00010107"/>
    </source>
</evidence>
<keyword evidence="6 12" id="KW-0863">Zinc-finger</keyword>
<evidence type="ECO:0000256" key="3">
    <source>
        <dbReference type="ARBA" id="ARBA00013184"/>
    </source>
</evidence>
<evidence type="ECO:0000313" key="18">
    <source>
        <dbReference type="Proteomes" id="UP000812966"/>
    </source>
</evidence>
<evidence type="ECO:0000256" key="13">
    <source>
        <dbReference type="RuleBase" id="RU361211"/>
    </source>
</evidence>
<feature type="compositionally biased region" description="Polar residues" evidence="14">
    <location>
        <begin position="156"/>
        <end position="166"/>
    </location>
</feature>
<evidence type="ECO:0000256" key="9">
    <source>
        <dbReference type="ARBA" id="ARBA00022990"/>
    </source>
</evidence>
<dbReference type="GO" id="GO:1990467">
    <property type="term" value="C:NuA3a histone acetyltransferase complex"/>
    <property type="evidence" value="ECO:0007669"/>
    <property type="project" value="TreeGrafter"/>
</dbReference>
<evidence type="ECO:0000256" key="7">
    <source>
        <dbReference type="ARBA" id="ARBA00022833"/>
    </source>
</evidence>
<protein>
    <recommendedName>
        <fullName evidence="3 13">Histone acetyltransferase</fullName>
        <ecNumber evidence="3 13">2.3.1.48</ecNumber>
    </recommendedName>
</protein>
<evidence type="ECO:0000259" key="15">
    <source>
        <dbReference type="PROSITE" id="PS50016"/>
    </source>
</evidence>
<comment type="caution">
    <text evidence="17">The sequence shown here is derived from an EMBL/GenBank/DDBJ whole genome shotgun (WGS) entry which is preliminary data.</text>
</comment>
<dbReference type="FunFam" id="3.40.630.30:FF:000001">
    <property type="entry name" value="Histone acetyltransferase"/>
    <property type="match status" value="1"/>
</dbReference>
<name>A0A8K0JPE4_9TREE</name>
<dbReference type="GO" id="GO:0003712">
    <property type="term" value="F:transcription coregulator activity"/>
    <property type="evidence" value="ECO:0007669"/>
    <property type="project" value="TreeGrafter"/>
</dbReference>
<dbReference type="SUPFAM" id="SSF57903">
    <property type="entry name" value="FYVE/PHD zinc finger"/>
    <property type="match status" value="1"/>
</dbReference>
<dbReference type="GO" id="GO:0031507">
    <property type="term" value="P:heterochromatin formation"/>
    <property type="evidence" value="ECO:0007669"/>
    <property type="project" value="UniProtKB-ARBA"/>
</dbReference>
<dbReference type="InterPro" id="IPR019786">
    <property type="entry name" value="Zinc_finger_PHD-type_CS"/>
</dbReference>
<feature type="region of interest" description="Disordered" evidence="14">
    <location>
        <begin position="144"/>
        <end position="179"/>
    </location>
</feature>
<evidence type="ECO:0000256" key="14">
    <source>
        <dbReference type="SAM" id="MobiDB-lite"/>
    </source>
</evidence>
<dbReference type="FunFam" id="3.30.60.60:FF:000001">
    <property type="entry name" value="Histone acetyltransferase"/>
    <property type="match status" value="1"/>
</dbReference>
<dbReference type="GO" id="GO:0003682">
    <property type="term" value="F:chromatin binding"/>
    <property type="evidence" value="ECO:0007669"/>
    <property type="project" value="TreeGrafter"/>
</dbReference>
<evidence type="ECO:0000256" key="11">
    <source>
        <dbReference type="PIRSR" id="PIRSR602717-51"/>
    </source>
</evidence>